<proteinExistence type="predicted"/>
<keyword evidence="3" id="KW-1185">Reference proteome</keyword>
<evidence type="ECO:0000313" key="2">
    <source>
        <dbReference type="EMBL" id="BBX06736.1"/>
    </source>
</evidence>
<feature type="compositionally biased region" description="Basic and acidic residues" evidence="1">
    <location>
        <begin position="262"/>
        <end position="272"/>
    </location>
</feature>
<feature type="region of interest" description="Disordered" evidence="1">
    <location>
        <begin position="250"/>
        <end position="289"/>
    </location>
</feature>
<sequence>MKDDQRAAVDALAEYISRTGWITFTEMNEFIASRGVSLDGDDELLGLNIGQPHVGPGTTLFGPASAEYVWIVEDLFRSWPVMLMIGDPAQFHCGEEPWFVEWLGGSTPLGDRTVIPQRPAVNRNIHAVADQAKHAYAKGTQKLAAIQYRLGELAGKGLLDPEEATSLQGQLVGVWDSLYHGTLCAVRDEDTDDSTWDQADNTYSDGRQVVHQIRVEPEPTAWGREYDRFTLGDGAVADHPRGTVTCILHPDNKFDTQTPGNDETRNESLAERLRRHRNGGNAADRPREC</sequence>
<dbReference type="Proteomes" id="UP000467327">
    <property type="component" value="Chromosome"/>
</dbReference>
<reference evidence="2 3" key="1">
    <citation type="journal article" date="2019" name="Emerg. Microbes Infect.">
        <title>Comprehensive subspecies identification of 175 nontuberculous mycobacteria species based on 7547 genomic profiles.</title>
        <authorList>
            <person name="Matsumoto Y."/>
            <person name="Kinjo T."/>
            <person name="Motooka D."/>
            <person name="Nabeya D."/>
            <person name="Jung N."/>
            <person name="Uechi K."/>
            <person name="Horii T."/>
            <person name="Iida T."/>
            <person name="Fujita J."/>
            <person name="Nakamura S."/>
        </authorList>
    </citation>
    <scope>NUCLEOTIDE SEQUENCE [LARGE SCALE GENOMIC DNA]</scope>
    <source>
        <strain evidence="2 3">JCM 6376</strain>
    </source>
</reference>
<name>A0AAD1MBH5_9MYCO</name>
<accession>A0AAD1MBH5</accession>
<dbReference type="KEGG" id="maic:MAIC_15390"/>
<organism evidence="2 3">
    <name type="scientific">Mycolicibacterium aichiense</name>
    <dbReference type="NCBI Taxonomy" id="1799"/>
    <lineage>
        <taxon>Bacteria</taxon>
        <taxon>Bacillati</taxon>
        <taxon>Actinomycetota</taxon>
        <taxon>Actinomycetes</taxon>
        <taxon>Mycobacteriales</taxon>
        <taxon>Mycobacteriaceae</taxon>
        <taxon>Mycolicibacterium</taxon>
    </lineage>
</organism>
<dbReference type="EMBL" id="AP022561">
    <property type="protein sequence ID" value="BBX06736.1"/>
    <property type="molecule type" value="Genomic_DNA"/>
</dbReference>
<protein>
    <submittedName>
        <fullName evidence="2">Uncharacterized protein</fullName>
    </submittedName>
</protein>
<dbReference type="RefSeq" id="WP_115316518.1">
    <property type="nucleotide sequence ID" value="NZ_UGQK01000001.1"/>
</dbReference>
<gene>
    <name evidence="2" type="ORF">MAIC_15390</name>
</gene>
<dbReference type="AlphaFoldDB" id="A0AAD1MBH5"/>
<evidence type="ECO:0000313" key="3">
    <source>
        <dbReference type="Proteomes" id="UP000467327"/>
    </source>
</evidence>
<evidence type="ECO:0000256" key="1">
    <source>
        <dbReference type="SAM" id="MobiDB-lite"/>
    </source>
</evidence>